<proteinExistence type="predicted"/>
<dbReference type="RefSeq" id="XP_070917534.1">
    <property type="nucleotide sequence ID" value="XM_071061433.1"/>
</dbReference>
<comment type="caution">
    <text evidence="8">The sequence shown here is derived from an EMBL/GenBank/DDBJ whole genome shotgun (WGS) entry which is preliminary data.</text>
</comment>
<dbReference type="InterPro" id="IPR002464">
    <property type="entry name" value="DNA/RNA_helicase_DEAH_CS"/>
</dbReference>
<dbReference type="Pfam" id="PF00271">
    <property type="entry name" value="Helicase_C"/>
    <property type="match status" value="1"/>
</dbReference>
<name>A0ABQ0GDJ0_9PEZI</name>
<feature type="domain" description="Helicase ATP-binding" evidence="6">
    <location>
        <begin position="1"/>
        <end position="127"/>
    </location>
</feature>
<dbReference type="PROSITE" id="PS51192">
    <property type="entry name" value="HELICASE_ATP_BIND_1"/>
    <property type="match status" value="1"/>
</dbReference>
<evidence type="ECO:0000313" key="9">
    <source>
        <dbReference type="Proteomes" id="UP001628179"/>
    </source>
</evidence>
<evidence type="ECO:0000256" key="2">
    <source>
        <dbReference type="ARBA" id="ARBA00022741"/>
    </source>
</evidence>
<evidence type="ECO:0000259" key="7">
    <source>
        <dbReference type="PROSITE" id="PS51194"/>
    </source>
</evidence>
<sequence length="648" mass="71362">MIGITQPRRVAAMSVAKRVAGEVGCPLGHEVGYSIRFDDCTSPSTQIKYMTDGMLQREILADPYLKRYSVIMLDEAHERTIATDVLFALLKKAMVRRPSLKVIATSATLDAERFSVYFNRCPILTIPGRTYPVQILYSKDPESDYIEAAVNTALEVHLAEDSGDILVFLTGQDEIDMACTVLNERVKAFGHTIPELIVLPIYSTLPPEKQTRIFEPTPRGSRKVIIATNIAETSITIDGICFVIDSGFVKQNVFDPKLGMESLVVTPISQAQANQRAGRAGRTAPGKCFRLYTEAAYQSEMIPTTVPEIQRTNMANTALLLKAMGINNIPAFPFMDPPSTGAVHSALHLLFDLGALDDEGLLTSLGRRMADFPVDPPLARALIASAEKGCSAEMLSITAMLSVSTTVFHRPQDEKQRSRADARKARFHDPTSDHLTLLNLHAVWSGTPSTSRGRFCSENFVNERAMHQADHIREQLANLLTQHGYPIISYSSSSSLPPSLSSTEPIRRALCAGFCRNVARRSSDQDPGSFKTLTDGSTVFLHPSSALISPTRRGQQSADLVVYHSVVATSKEYMHCATSIKAEWLLEETRGLYKCKKAEAASASGRKVGGYVREEGIRPLAGRDTKGDEWRLSHRMRQSRRRGGATWG</sequence>
<keyword evidence="9" id="KW-1185">Reference proteome</keyword>
<keyword evidence="3" id="KW-0378">Hydrolase</keyword>
<keyword evidence="4" id="KW-0067">ATP-binding</keyword>
<dbReference type="PANTHER" id="PTHR18934:SF85">
    <property type="entry name" value="ATP-DEPENDENT RNA HELICASE DHX8"/>
    <property type="match status" value="1"/>
</dbReference>
<evidence type="ECO:0000256" key="3">
    <source>
        <dbReference type="ARBA" id="ARBA00022801"/>
    </source>
</evidence>
<dbReference type="InterPro" id="IPR007502">
    <property type="entry name" value="Helicase-assoc_dom"/>
</dbReference>
<reference evidence="8 9" key="1">
    <citation type="submission" date="2024-09" db="EMBL/GenBank/DDBJ databases">
        <title>Itraconazole resistance in Madurella fahalii resulting from another homologue of gene encoding cytochrome P450 14-alpha sterol demethylase (CYP51).</title>
        <authorList>
            <person name="Yoshioka I."/>
            <person name="Fahal A.H."/>
            <person name="Kaneko S."/>
            <person name="Yaguchi T."/>
        </authorList>
    </citation>
    <scope>NUCLEOTIDE SEQUENCE [LARGE SCALE GENOMIC DNA]</scope>
    <source>
        <strain evidence="8 9">IFM 68171</strain>
    </source>
</reference>
<feature type="domain" description="Helicase C-terminal" evidence="7">
    <location>
        <begin position="149"/>
        <end position="325"/>
    </location>
</feature>
<dbReference type="InterPro" id="IPR014001">
    <property type="entry name" value="Helicase_ATP-bd"/>
</dbReference>
<dbReference type="PROSITE" id="PS51194">
    <property type="entry name" value="HELICASE_CTER"/>
    <property type="match status" value="1"/>
</dbReference>
<dbReference type="InterPro" id="IPR048333">
    <property type="entry name" value="HA2_WH"/>
</dbReference>
<evidence type="ECO:0000313" key="8">
    <source>
        <dbReference type="EMBL" id="GAB1315803.1"/>
    </source>
</evidence>
<keyword evidence="2" id="KW-0547">Nucleotide-binding</keyword>
<keyword evidence="8" id="KW-0347">Helicase</keyword>
<dbReference type="EC" id="3.6.4.13" evidence="1"/>
<feature type="compositionally biased region" description="Basic residues" evidence="5">
    <location>
        <begin position="633"/>
        <end position="648"/>
    </location>
</feature>
<dbReference type="InterPro" id="IPR011709">
    <property type="entry name" value="DEAD-box_helicase_OB_fold"/>
</dbReference>
<dbReference type="SUPFAM" id="SSF52540">
    <property type="entry name" value="P-loop containing nucleoside triphosphate hydrolases"/>
    <property type="match status" value="1"/>
</dbReference>
<dbReference type="SMART" id="SM00847">
    <property type="entry name" value="HA2"/>
    <property type="match status" value="1"/>
</dbReference>
<dbReference type="EMBL" id="BAAFSV010000003">
    <property type="protein sequence ID" value="GAB1315803.1"/>
    <property type="molecule type" value="Genomic_DNA"/>
</dbReference>
<dbReference type="Proteomes" id="UP001628179">
    <property type="component" value="Unassembled WGS sequence"/>
</dbReference>
<organism evidence="8 9">
    <name type="scientific">Madurella fahalii</name>
    <dbReference type="NCBI Taxonomy" id="1157608"/>
    <lineage>
        <taxon>Eukaryota</taxon>
        <taxon>Fungi</taxon>
        <taxon>Dikarya</taxon>
        <taxon>Ascomycota</taxon>
        <taxon>Pezizomycotina</taxon>
        <taxon>Sordariomycetes</taxon>
        <taxon>Sordariomycetidae</taxon>
        <taxon>Sordariales</taxon>
        <taxon>Sordariales incertae sedis</taxon>
        <taxon>Madurella</taxon>
    </lineage>
</organism>
<gene>
    <name evidence="8" type="primary">PRP22_1</name>
    <name evidence="8" type="ORF">MFIFM68171_06013</name>
</gene>
<dbReference type="Gene3D" id="1.20.120.1080">
    <property type="match status" value="1"/>
</dbReference>
<dbReference type="SMART" id="SM00490">
    <property type="entry name" value="HELICc"/>
    <property type="match status" value="1"/>
</dbReference>
<evidence type="ECO:0000256" key="5">
    <source>
        <dbReference type="SAM" id="MobiDB-lite"/>
    </source>
</evidence>
<dbReference type="InterPro" id="IPR001650">
    <property type="entry name" value="Helicase_C-like"/>
</dbReference>
<dbReference type="CDD" id="cd18791">
    <property type="entry name" value="SF2_C_RHA"/>
    <property type="match status" value="1"/>
</dbReference>
<feature type="compositionally biased region" description="Basic and acidic residues" evidence="5">
    <location>
        <begin position="623"/>
        <end position="632"/>
    </location>
</feature>
<dbReference type="InterPro" id="IPR027417">
    <property type="entry name" value="P-loop_NTPase"/>
</dbReference>
<dbReference type="PANTHER" id="PTHR18934">
    <property type="entry name" value="ATP-DEPENDENT RNA HELICASE"/>
    <property type="match status" value="1"/>
</dbReference>
<protein>
    <recommendedName>
        <fullName evidence="1">RNA helicase</fullName>
        <ecNumber evidence="1">3.6.4.13</ecNumber>
    </recommendedName>
</protein>
<evidence type="ECO:0000259" key="6">
    <source>
        <dbReference type="PROSITE" id="PS51192"/>
    </source>
</evidence>
<dbReference type="PROSITE" id="PS00690">
    <property type="entry name" value="DEAH_ATP_HELICASE"/>
    <property type="match status" value="1"/>
</dbReference>
<dbReference type="Pfam" id="PF07717">
    <property type="entry name" value="OB_NTP_bind"/>
    <property type="match status" value="1"/>
</dbReference>
<evidence type="ECO:0000256" key="4">
    <source>
        <dbReference type="ARBA" id="ARBA00022840"/>
    </source>
</evidence>
<dbReference type="Pfam" id="PF21010">
    <property type="entry name" value="HA2_C"/>
    <property type="match status" value="1"/>
</dbReference>
<dbReference type="GeneID" id="98176756"/>
<dbReference type="GO" id="GO:0004386">
    <property type="term" value="F:helicase activity"/>
    <property type="evidence" value="ECO:0007669"/>
    <property type="project" value="UniProtKB-KW"/>
</dbReference>
<accession>A0ABQ0GDJ0</accession>
<dbReference type="Pfam" id="PF04408">
    <property type="entry name" value="WHD_HA2"/>
    <property type="match status" value="1"/>
</dbReference>
<dbReference type="Gene3D" id="3.40.50.300">
    <property type="entry name" value="P-loop containing nucleotide triphosphate hydrolases"/>
    <property type="match status" value="2"/>
</dbReference>
<feature type="region of interest" description="Disordered" evidence="5">
    <location>
        <begin position="623"/>
        <end position="648"/>
    </location>
</feature>
<evidence type="ECO:0000256" key="1">
    <source>
        <dbReference type="ARBA" id="ARBA00012552"/>
    </source>
</evidence>